<dbReference type="Proteomes" id="UP000272706">
    <property type="component" value="Unassembled WGS sequence"/>
</dbReference>
<protein>
    <submittedName>
        <fullName evidence="1">Uncharacterized protein</fullName>
    </submittedName>
</protein>
<dbReference type="OrthoDB" id="8088837at2"/>
<name>A0A3A5KAU9_9HYPH</name>
<dbReference type="RefSeq" id="WP_120017225.1">
    <property type="nucleotide sequence ID" value="NZ_QZWZ01000025.1"/>
</dbReference>
<dbReference type="AlphaFoldDB" id="A0A3A5KAU9"/>
<proteinExistence type="predicted"/>
<evidence type="ECO:0000313" key="1">
    <source>
        <dbReference type="EMBL" id="RJT32738.1"/>
    </source>
</evidence>
<organism evidence="1 2">
    <name type="scientific">Mesorhizobium waimense</name>
    <dbReference type="NCBI Taxonomy" id="1300307"/>
    <lineage>
        <taxon>Bacteria</taxon>
        <taxon>Pseudomonadati</taxon>
        <taxon>Pseudomonadota</taxon>
        <taxon>Alphaproteobacteria</taxon>
        <taxon>Hyphomicrobiales</taxon>
        <taxon>Phyllobacteriaceae</taxon>
        <taxon>Mesorhizobium</taxon>
    </lineage>
</organism>
<dbReference type="EMBL" id="QZWZ01000025">
    <property type="protein sequence ID" value="RJT32738.1"/>
    <property type="molecule type" value="Genomic_DNA"/>
</dbReference>
<comment type="caution">
    <text evidence="1">The sequence shown here is derived from an EMBL/GenBank/DDBJ whole genome shotgun (WGS) entry which is preliminary data.</text>
</comment>
<keyword evidence="2" id="KW-1185">Reference proteome</keyword>
<accession>A0A3A5KAU9</accession>
<evidence type="ECO:0000313" key="2">
    <source>
        <dbReference type="Proteomes" id="UP000272706"/>
    </source>
</evidence>
<gene>
    <name evidence="1" type="ORF">D3227_26555</name>
</gene>
<reference evidence="1 2" key="1">
    <citation type="submission" date="2018-09" db="EMBL/GenBank/DDBJ databases">
        <title>Mesorhizobium carmichaelinearum sp. nov. isolated from Carmichaelinea spp. root nodules in New Zealand.</title>
        <authorList>
            <person name="De Meyer S.E."/>
        </authorList>
    </citation>
    <scope>NUCLEOTIDE SEQUENCE [LARGE SCALE GENOMIC DNA]</scope>
    <source>
        <strain evidence="1 2">ICMP19557</strain>
    </source>
</reference>
<sequence>MAADILASEVANARQRIIRAELAIQRTEKMLAENLAMRTRIRTAVEAAGCLVKIDPPSNEGRRAG</sequence>